<reference evidence="3" key="1">
    <citation type="submission" date="2023-05" db="EMBL/GenBank/DDBJ databases">
        <title>Complete genome sequence data from fresh produce 2nd batch.</title>
        <authorList>
            <person name="Stein M."/>
            <person name="Cho G.-S."/>
            <person name="Brinks E."/>
            <person name="Franz C.M.A.P."/>
        </authorList>
    </citation>
    <scope>NUCLEOTIDE SEQUENCE [LARGE SCALE GENOMIC DNA]</scope>
    <source>
        <strain evidence="3">E1</strain>
    </source>
</reference>
<sequence>MAIATAIKGRKGGSSSSRTPTEQPDDLQSVAKAKILLALGEGEFAGGLTARDIYLDGTALENADGSQNFSGVAWEFRSGTQAQKYIQGIPGTENEINVGSEVSSTTAWTRTVTNTQLSAVRLRLKWPSLFKQEDDGDLVGYSVNYAIDLQTDGGTWQTVLNTSVTGKTTSGYERSHRIDLPQAGSTWTIRLRKITADANSAKIGDTMTLQSFTEVIDAKLRYPNTALLYIEFDSSQFNGSIPQISCEPRGRVIRVPDNYDPETRTYSGIWTGAFKWAWTDNPAWIFYDLVVTDRFGLGNRLTAANIDKWTLYQVAQYCDQPVPDGKGGSGTEPRYTCNVYIQDRNDAYTVLRDFAAIFRGMTYWGDDQIVALADMPRDVDFTYTHANVVDGKFVYSSSTTKSRYTNALVSWSDPANGYADAMEPVFEQVLVARYGFNQLEITAIGCTRQSEANRKGRWGILTNNKDRVVTFDVGLDGNIPQPGYIIAVSDRNLSGRDLGGRLSAVNGRVLKLDRVPSAKAGDRIMVNLPSGITQSRTIQSLSGEMVTVTTAFSEHPQAEAVWVIESDELYAQQYRVISVTDNNDGTYTITGANHDPDKYARIDTGAVIDQRPVSVIPPGNQSPPVNIAISSFSVIQQNISVETMRVSWDQAQNAIAYEAQWRRNDGNWVNVPRSSTTSFDVSGIYAGRYLVRVRAINAAEISSGWGYSEEKTLTGKVGNPPKPVGFMATAINWGIRLNWGFPGNTGDTLKTEIQYTANSDFSDPLLLSDVPYPSAEYTQLGLKAGQEFWYRAQLVDRTGNESGYTDWIRGMSNDNADDYLGEIADDFLTSADGDRLTSDIDTNLEAAMQNALANHGTVEHQWAQYGEVRADILVVKTTIAEVDRAMAEMSTQVQAQIDNVTASLEDKLTAVVDASGASAIYTLKTGVRINGVMYNAGMSIAVLAEAGKPVVTRIGFNANQFVLMSGSGDTQYSPFAVVNGQVFMSSAFIQDGTITNAKIGNFIQSNNYVPGQSGWKLDKGGAWENYGSDGQGARKTTNVTDSIRDANGVLRVQIGKLTGVF</sequence>
<dbReference type="InterPro" id="IPR036116">
    <property type="entry name" value="FN3_sf"/>
</dbReference>
<name>A0AAU7J643_9ENTR</name>
<organism evidence="3 4">
    <name type="scientific">Enterobacter dykesii</name>
    <dbReference type="NCBI Taxonomy" id="2797506"/>
    <lineage>
        <taxon>Bacteria</taxon>
        <taxon>Pseudomonadati</taxon>
        <taxon>Pseudomonadota</taxon>
        <taxon>Gammaproteobacteria</taxon>
        <taxon>Enterobacterales</taxon>
        <taxon>Enterobacteriaceae</taxon>
        <taxon>Enterobacter</taxon>
    </lineage>
</organism>
<evidence type="ECO:0000313" key="3">
    <source>
        <dbReference type="EMBL" id="XBN41584.1"/>
    </source>
</evidence>
<dbReference type="SMART" id="SM00060">
    <property type="entry name" value="FN3"/>
    <property type="match status" value="2"/>
</dbReference>
<dbReference type="InterPro" id="IPR055385">
    <property type="entry name" value="GpJ_HDII-ins2"/>
</dbReference>
<proteinExistence type="predicted"/>
<evidence type="ECO:0000259" key="2">
    <source>
        <dbReference type="PROSITE" id="PS50853"/>
    </source>
</evidence>
<evidence type="ECO:0000313" key="4">
    <source>
        <dbReference type="Proteomes" id="UP000323234"/>
    </source>
</evidence>
<dbReference type="EMBL" id="CP126604">
    <property type="protein sequence ID" value="XBN41584.1"/>
    <property type="molecule type" value="Genomic_DNA"/>
</dbReference>
<dbReference type="Pfam" id="PF24801">
    <property type="entry name" value="FNIII-A_GpJ"/>
    <property type="match status" value="1"/>
</dbReference>
<feature type="region of interest" description="Disordered" evidence="1">
    <location>
        <begin position="1"/>
        <end position="26"/>
    </location>
</feature>
<dbReference type="KEGG" id="edy:F0320_09460"/>
<dbReference type="RefSeq" id="WP_149323839.1">
    <property type="nucleotide sequence ID" value="NZ_CP126604.1"/>
</dbReference>
<accession>A0AAU7J643</accession>
<feature type="domain" description="Fibronectin type-III" evidence="2">
    <location>
        <begin position="623"/>
        <end position="717"/>
    </location>
</feature>
<dbReference type="Pfam" id="PF09327">
    <property type="entry name" value="Phage_Tail_Tip"/>
    <property type="match status" value="1"/>
</dbReference>
<dbReference type="Pfam" id="PF13550">
    <property type="entry name" value="Phage-tail_3"/>
    <property type="match status" value="1"/>
</dbReference>
<dbReference type="CDD" id="cd00063">
    <property type="entry name" value="FN3"/>
    <property type="match status" value="1"/>
</dbReference>
<gene>
    <name evidence="3" type="ORF">F0320_09460</name>
</gene>
<dbReference type="InterPro" id="IPR015406">
    <property type="entry name" value="GpJ_CSF"/>
</dbReference>
<dbReference type="InterPro" id="IPR053171">
    <property type="entry name" value="Viral_Tip_Attach_Protein"/>
</dbReference>
<dbReference type="Proteomes" id="UP000323234">
    <property type="component" value="Chromosome"/>
</dbReference>
<dbReference type="Gene3D" id="2.60.40.10">
    <property type="entry name" value="Immunoglobulins"/>
    <property type="match status" value="1"/>
</dbReference>
<evidence type="ECO:0000256" key="1">
    <source>
        <dbReference type="SAM" id="MobiDB-lite"/>
    </source>
</evidence>
<dbReference type="AlphaFoldDB" id="A0AAU7J643"/>
<keyword evidence="4" id="KW-1185">Reference proteome</keyword>
<dbReference type="PROSITE" id="PS50853">
    <property type="entry name" value="FN3"/>
    <property type="match status" value="1"/>
</dbReference>
<protein>
    <submittedName>
        <fullName evidence="3">Host specificity protein J</fullName>
    </submittedName>
</protein>
<dbReference type="PANTHER" id="PTHR36251">
    <property type="entry name" value="FELS-1 PROPHAGE HOST SPECIFICITY PROTEIN-RELATED"/>
    <property type="match status" value="1"/>
</dbReference>
<dbReference type="SUPFAM" id="SSF49265">
    <property type="entry name" value="Fibronectin type III"/>
    <property type="match status" value="1"/>
</dbReference>
<dbReference type="InterPro" id="IPR032876">
    <property type="entry name" value="J_dom"/>
</dbReference>
<dbReference type="InterPro" id="IPR003961">
    <property type="entry name" value="FN3_dom"/>
</dbReference>
<dbReference type="InterPro" id="IPR013783">
    <property type="entry name" value="Ig-like_fold"/>
</dbReference>
<dbReference type="PANTHER" id="PTHR36251:SF2">
    <property type="entry name" value="GIFSY-2 PROPHAGE HOST SPECIFICITY PROTEIN J, PHAGE LAMBDA"/>
    <property type="match status" value="1"/>
</dbReference>